<keyword evidence="2" id="KW-1185">Reference proteome</keyword>
<protein>
    <submittedName>
        <fullName evidence="1">Uncharacterized protein</fullName>
    </submittedName>
</protein>
<dbReference type="Proteomes" id="UP001153404">
    <property type="component" value="Unassembled WGS sequence"/>
</dbReference>
<comment type="caution">
    <text evidence="1">The sequence shown here is derived from an EMBL/GenBank/DDBJ whole genome shotgun (WGS) entry which is preliminary data.</text>
</comment>
<accession>A0A9X4KTB4</accession>
<proteinExistence type="predicted"/>
<sequence length="95" mass="10755">MSKKSKKIVLTLVVILLVYFLFLPSITPELAVRKQLLFSFHPIKAVTSEVRQGRISNDPKYGTLYEVADQAITEPFIYLKKSWLGWRVTSVGSGP</sequence>
<evidence type="ECO:0000313" key="2">
    <source>
        <dbReference type="Proteomes" id="UP001153404"/>
    </source>
</evidence>
<dbReference type="AlphaFoldDB" id="A0A9X4KTB4"/>
<dbReference type="EMBL" id="JAPDIA010000003">
    <property type="protein sequence ID" value="MDG0810600.1"/>
    <property type="molecule type" value="Genomic_DNA"/>
</dbReference>
<name>A0A9X4KTB4_9BACL</name>
<evidence type="ECO:0000313" key="1">
    <source>
        <dbReference type="EMBL" id="MDG0810600.1"/>
    </source>
</evidence>
<reference evidence="1" key="1">
    <citation type="submission" date="2022-10" db="EMBL/GenBank/DDBJ databases">
        <title>Comparative genomic analysis of Cohnella hashimotonis sp. nov., isolated from the International Space Station.</title>
        <authorList>
            <person name="Simpson A."/>
            <person name="Venkateswaran K."/>
        </authorList>
    </citation>
    <scope>NUCLEOTIDE SEQUENCE</scope>
    <source>
        <strain evidence="1">DSM 28161</strain>
    </source>
</reference>
<dbReference type="RefSeq" id="WP_277532522.1">
    <property type="nucleotide sequence ID" value="NZ_JAPDIA010000003.1"/>
</dbReference>
<gene>
    <name evidence="1" type="ORF">OMP40_15425</name>
</gene>
<organism evidence="1 2">
    <name type="scientific">Cohnella rhizosphaerae</name>
    <dbReference type="NCBI Taxonomy" id="1457232"/>
    <lineage>
        <taxon>Bacteria</taxon>
        <taxon>Bacillati</taxon>
        <taxon>Bacillota</taxon>
        <taxon>Bacilli</taxon>
        <taxon>Bacillales</taxon>
        <taxon>Paenibacillaceae</taxon>
        <taxon>Cohnella</taxon>
    </lineage>
</organism>